<evidence type="ECO:0000259" key="2">
    <source>
        <dbReference type="SMART" id="SM00507"/>
    </source>
</evidence>
<proteinExistence type="predicted"/>
<dbReference type="InterPro" id="IPR003615">
    <property type="entry name" value="HNH_nuc"/>
</dbReference>
<dbReference type="EMBL" id="JBHSWH010000001">
    <property type="protein sequence ID" value="MFC6705108.1"/>
    <property type="molecule type" value="Genomic_DNA"/>
</dbReference>
<gene>
    <name evidence="3" type="ORF">ACFQDH_07470</name>
</gene>
<dbReference type="Gene3D" id="1.10.30.50">
    <property type="match status" value="1"/>
</dbReference>
<organism evidence="3 4">
    <name type="scientific">Flexivirga alba</name>
    <dbReference type="NCBI Taxonomy" id="702742"/>
    <lineage>
        <taxon>Bacteria</taxon>
        <taxon>Bacillati</taxon>
        <taxon>Actinomycetota</taxon>
        <taxon>Actinomycetes</taxon>
        <taxon>Micrococcales</taxon>
        <taxon>Dermacoccaceae</taxon>
        <taxon>Flexivirga</taxon>
    </lineage>
</organism>
<feature type="region of interest" description="Disordered" evidence="1">
    <location>
        <begin position="374"/>
        <end position="404"/>
    </location>
</feature>
<protein>
    <recommendedName>
        <fullName evidence="2">HNH nuclease domain-containing protein</fullName>
    </recommendedName>
</protein>
<reference evidence="4" key="1">
    <citation type="journal article" date="2019" name="Int. J. Syst. Evol. Microbiol.">
        <title>The Global Catalogue of Microorganisms (GCM) 10K type strain sequencing project: providing services to taxonomists for standard genome sequencing and annotation.</title>
        <authorList>
            <consortium name="The Broad Institute Genomics Platform"/>
            <consortium name="The Broad Institute Genome Sequencing Center for Infectious Disease"/>
            <person name="Wu L."/>
            <person name="Ma J."/>
        </authorList>
    </citation>
    <scope>NUCLEOTIDE SEQUENCE [LARGE SCALE GENOMIC DNA]</scope>
    <source>
        <strain evidence="4">CCUG 58127</strain>
    </source>
</reference>
<feature type="region of interest" description="Disordered" evidence="1">
    <location>
        <begin position="331"/>
        <end position="353"/>
    </location>
</feature>
<feature type="compositionally biased region" description="Basic and acidic residues" evidence="1">
    <location>
        <begin position="344"/>
        <end position="353"/>
    </location>
</feature>
<name>A0ABW2ADX9_9MICO</name>
<dbReference type="Proteomes" id="UP001596298">
    <property type="component" value="Unassembled WGS sequence"/>
</dbReference>
<evidence type="ECO:0000313" key="3">
    <source>
        <dbReference type="EMBL" id="MFC6705108.1"/>
    </source>
</evidence>
<sequence>MTNQLLPAADELTRASSSDLLSAALKLASLAFESARTDADPLTKDQLLEQVAATQRVANSALATQAVRIAQAASHEEVFDPTIADTRMIRHHLGFAEQWIDTEIAPLLGLGPRQVSTRIEHALDAVTQAPRLLTEAGAGTVDPTKIGVVTDMLAGTTRKTKRAVERALLDHDIAGLTTTQLRRRVPKLLADIEPTSVEPAAKRRRRNHIGVFARPHHEPGLAEMVAILPTGDIAAAQRAIDEHARQLHADDTTGKTLAECRADAFIDLLLRNVHVDTTIVFHLPVRPVGCETPAPTGTFGEDKATSENMSSTSDPIDDELRALLDDILGENPTEAGVTPFDTSSLREAERPGDLDDHDELYAEIDWNQMLSEARRQHSATRAGAATAVKTPPAQSSPSVPRPCTATPDGPFEDVIVPGVGVIPAAEVAQLARAVGTSVTRALTDACTGTVIETMTRNYRPTAAIRRMVTTRDQHCRFPGCTMPAVNCELDHVLPWPLGETKPANLHCLCKHHHRAKHEAGWRVSMTPDGVCNWTSPSGRTYLTRPAD</sequence>
<feature type="domain" description="HNH nuclease" evidence="2">
    <location>
        <begin position="463"/>
        <end position="514"/>
    </location>
</feature>
<comment type="caution">
    <text evidence="3">The sequence shown here is derived from an EMBL/GenBank/DDBJ whole genome shotgun (WGS) entry which is preliminary data.</text>
</comment>
<dbReference type="RefSeq" id="WP_382399948.1">
    <property type="nucleotide sequence ID" value="NZ_JBHSWH010000001.1"/>
</dbReference>
<feature type="region of interest" description="Disordered" evidence="1">
    <location>
        <begin position="293"/>
        <end position="315"/>
    </location>
</feature>
<dbReference type="CDD" id="cd00085">
    <property type="entry name" value="HNHc"/>
    <property type="match status" value="1"/>
</dbReference>
<accession>A0ABW2ADX9</accession>
<evidence type="ECO:0000256" key="1">
    <source>
        <dbReference type="SAM" id="MobiDB-lite"/>
    </source>
</evidence>
<dbReference type="SMART" id="SM00507">
    <property type="entry name" value="HNHc"/>
    <property type="match status" value="1"/>
</dbReference>
<evidence type="ECO:0000313" key="4">
    <source>
        <dbReference type="Proteomes" id="UP001596298"/>
    </source>
</evidence>
<keyword evidence="4" id="KW-1185">Reference proteome</keyword>